<dbReference type="Proteomes" id="UP000443582">
    <property type="component" value="Unassembled WGS sequence"/>
</dbReference>
<evidence type="ECO:0000256" key="1">
    <source>
        <dbReference type="ARBA" id="ARBA00022737"/>
    </source>
</evidence>
<name>A0ABY0IL34_9BACT</name>
<evidence type="ECO:0000313" key="4">
    <source>
        <dbReference type="EMBL" id="RZF23194.1"/>
    </source>
</evidence>
<reference evidence="5" key="1">
    <citation type="journal article" date="2019" name="Int. J. Syst. Evol. Microbiol.">
        <title>Halobacteriovorax valvorus sp. nov., a novel prokaryotic predator isolated from coastal seawater of China.</title>
        <authorList>
            <person name="Chen M.-X."/>
        </authorList>
    </citation>
    <scope>NUCLEOTIDE SEQUENCE [LARGE SCALE GENOMIC DNA]</scope>
    <source>
        <strain evidence="5">BL9</strain>
    </source>
</reference>
<accession>A0ABY0IL34</accession>
<dbReference type="EMBL" id="QDKL01000001">
    <property type="protein sequence ID" value="RZF23194.1"/>
    <property type="molecule type" value="Genomic_DNA"/>
</dbReference>
<comment type="caution">
    <text evidence="4">The sequence shown here is derived from an EMBL/GenBank/DDBJ whole genome shotgun (WGS) entry which is preliminary data.</text>
</comment>
<sequence>MKNYKTLITKYKTQLDKDPRSRAFAPLAEIYRKVGMTDEALRILKRGISFHPNFGAAIIIYGQILLEENELEEAYTTLKPQLNLNGDNLKFLKTFAQVCFRRNFILEALNTYKRVLFISPRDEEASEFVSKYDNFDSLEEEDLTQQTFDISNLDNEIESWNTLSLVPKEEPEVEEVIEEVQETNTPQFFSHTLVDLYLKQGAKQKAIEVLSSALQENPDDQKIKMRLDELQHENDASTGHDSLMAAFEASAKKLESKPKQELDKLTMAFDLFDSYIKKRSSEVLNG</sequence>
<dbReference type="InterPro" id="IPR051685">
    <property type="entry name" value="Ycf3/AcsC/BcsC/TPR_MFPF"/>
</dbReference>
<dbReference type="InterPro" id="IPR011990">
    <property type="entry name" value="TPR-like_helical_dom_sf"/>
</dbReference>
<evidence type="ECO:0000313" key="5">
    <source>
        <dbReference type="Proteomes" id="UP000443582"/>
    </source>
</evidence>
<dbReference type="PANTHER" id="PTHR44943">
    <property type="entry name" value="CELLULOSE SYNTHASE OPERON PROTEIN C"/>
    <property type="match status" value="1"/>
</dbReference>
<dbReference type="PANTHER" id="PTHR44943:SF4">
    <property type="entry name" value="TPR REPEAT-CONTAINING PROTEIN MJ0798"/>
    <property type="match status" value="1"/>
</dbReference>
<organism evidence="4 5">
    <name type="scientific">Halobacteriovorax vibrionivorans</name>
    <dbReference type="NCBI Taxonomy" id="2152716"/>
    <lineage>
        <taxon>Bacteria</taxon>
        <taxon>Pseudomonadati</taxon>
        <taxon>Bdellovibrionota</taxon>
        <taxon>Bacteriovoracia</taxon>
        <taxon>Bacteriovoracales</taxon>
        <taxon>Halobacteriovoraceae</taxon>
        <taxon>Halobacteriovorax</taxon>
    </lineage>
</organism>
<feature type="repeat" description="TPR" evidence="3">
    <location>
        <begin position="21"/>
        <end position="54"/>
    </location>
</feature>
<proteinExistence type="predicted"/>
<dbReference type="InterPro" id="IPR019734">
    <property type="entry name" value="TPR_rpt"/>
</dbReference>
<dbReference type="PROSITE" id="PS50005">
    <property type="entry name" value="TPR"/>
    <property type="match status" value="1"/>
</dbReference>
<keyword evidence="5" id="KW-1185">Reference proteome</keyword>
<keyword evidence="1" id="KW-0677">Repeat</keyword>
<dbReference type="Pfam" id="PF12895">
    <property type="entry name" value="ANAPC3"/>
    <property type="match status" value="1"/>
</dbReference>
<evidence type="ECO:0000256" key="3">
    <source>
        <dbReference type="PROSITE-ProRule" id="PRU00339"/>
    </source>
</evidence>
<dbReference type="RefSeq" id="WP_114706142.1">
    <property type="nucleotide sequence ID" value="NZ_QDKL01000001.1"/>
</dbReference>
<gene>
    <name evidence="4" type="ORF">DAY19_05340</name>
</gene>
<evidence type="ECO:0000256" key="2">
    <source>
        <dbReference type="ARBA" id="ARBA00022803"/>
    </source>
</evidence>
<dbReference type="Gene3D" id="1.25.40.10">
    <property type="entry name" value="Tetratricopeptide repeat domain"/>
    <property type="match status" value="1"/>
</dbReference>
<keyword evidence="2 3" id="KW-0802">TPR repeat</keyword>
<protein>
    <submittedName>
        <fullName evidence="4">Tetratricopeptide repeat protein</fullName>
    </submittedName>
</protein>
<dbReference type="SUPFAM" id="SSF48452">
    <property type="entry name" value="TPR-like"/>
    <property type="match status" value="1"/>
</dbReference>